<protein>
    <submittedName>
        <fullName evidence="5">EF-hand domain-containing protein</fullName>
    </submittedName>
</protein>
<evidence type="ECO:0000259" key="4">
    <source>
        <dbReference type="PROSITE" id="PS50222"/>
    </source>
</evidence>
<dbReference type="InterPro" id="IPR002048">
    <property type="entry name" value="EF_hand_dom"/>
</dbReference>
<dbReference type="Gene3D" id="1.10.238.10">
    <property type="entry name" value="EF-hand"/>
    <property type="match status" value="2"/>
</dbReference>
<keyword evidence="2" id="KW-0677">Repeat</keyword>
<feature type="compositionally biased region" description="Pro residues" evidence="3">
    <location>
        <begin position="94"/>
        <end position="104"/>
    </location>
</feature>
<feature type="region of interest" description="Disordered" evidence="3">
    <location>
        <begin position="26"/>
        <end position="136"/>
    </location>
</feature>
<keyword evidence="6" id="KW-1185">Reference proteome</keyword>
<organism evidence="5 6">
    <name type="scientific">Geobacter benzoatilyticus</name>
    <dbReference type="NCBI Taxonomy" id="2815309"/>
    <lineage>
        <taxon>Bacteria</taxon>
        <taxon>Pseudomonadati</taxon>
        <taxon>Thermodesulfobacteriota</taxon>
        <taxon>Desulfuromonadia</taxon>
        <taxon>Geobacterales</taxon>
        <taxon>Geobacteraceae</taxon>
        <taxon>Geobacter</taxon>
    </lineage>
</organism>
<name>A0ABX7Q5H9_9BACT</name>
<accession>A0ABX7Q5H9</accession>
<dbReference type="PROSITE" id="PS50222">
    <property type="entry name" value="EF_HAND_2"/>
    <property type="match status" value="2"/>
</dbReference>
<evidence type="ECO:0000256" key="1">
    <source>
        <dbReference type="ARBA" id="ARBA00022723"/>
    </source>
</evidence>
<sequence>MTSSIGGIGGGVSAALLQRMQEEMFKTADANGDGTISKDELGQVAKSGENQDGTNVDTLFSQLDSDSDGAISRLESDAAIARLGQQMQSQGMPPQGPPPGPPPGERANSSSDSSESSTEASAIFDAMDTNQDGTVSLEELTAALEKAKNSSASASGPESLLDNLAAALQSGDISAAKEELAALQEDLSAHNGGRSDDPFSKDLQTLSEALESGSLEDARSIVAGIQDKLSSRPPHGPAPEQSQDQDGSSRDAVAATLQSVIDALEKSSSSTSDTITAGTLKSIFTEALASYRQQSAGSYAQDSGDSAVLSATA</sequence>
<feature type="compositionally biased region" description="Low complexity" evidence="3">
    <location>
        <begin position="105"/>
        <end position="122"/>
    </location>
</feature>
<dbReference type="CDD" id="cd00051">
    <property type="entry name" value="EFh"/>
    <property type="match status" value="1"/>
</dbReference>
<proteinExistence type="predicted"/>
<dbReference type="Pfam" id="PF13202">
    <property type="entry name" value="EF-hand_5"/>
    <property type="match status" value="1"/>
</dbReference>
<feature type="region of interest" description="Disordered" evidence="3">
    <location>
        <begin position="294"/>
        <end position="313"/>
    </location>
</feature>
<gene>
    <name evidence="5" type="ORF">JZM60_05385</name>
</gene>
<dbReference type="PANTHER" id="PTHR10827:SF98">
    <property type="entry name" value="45 KDA CALCIUM-BINDING PROTEIN"/>
    <property type="match status" value="1"/>
</dbReference>
<evidence type="ECO:0000256" key="3">
    <source>
        <dbReference type="SAM" id="MobiDB-lite"/>
    </source>
</evidence>
<dbReference type="SUPFAM" id="SSF47473">
    <property type="entry name" value="EF-hand"/>
    <property type="match status" value="1"/>
</dbReference>
<feature type="region of interest" description="Disordered" evidence="3">
    <location>
        <begin position="184"/>
        <end position="203"/>
    </location>
</feature>
<keyword evidence="1" id="KW-0479">Metal-binding</keyword>
<dbReference type="SMART" id="SM00054">
    <property type="entry name" value="EFh"/>
    <property type="match status" value="3"/>
</dbReference>
<evidence type="ECO:0000256" key="2">
    <source>
        <dbReference type="ARBA" id="ARBA00022737"/>
    </source>
</evidence>
<dbReference type="Proteomes" id="UP000663651">
    <property type="component" value="Chromosome"/>
</dbReference>
<feature type="domain" description="EF-hand" evidence="4">
    <location>
        <begin position="115"/>
        <end position="150"/>
    </location>
</feature>
<feature type="compositionally biased region" description="Polar residues" evidence="3">
    <location>
        <begin position="48"/>
        <end position="64"/>
    </location>
</feature>
<dbReference type="Pfam" id="PF13499">
    <property type="entry name" value="EF-hand_7"/>
    <property type="match status" value="1"/>
</dbReference>
<dbReference type="EMBL" id="CP071382">
    <property type="protein sequence ID" value="QSV46707.1"/>
    <property type="molecule type" value="Genomic_DNA"/>
</dbReference>
<evidence type="ECO:0000313" key="6">
    <source>
        <dbReference type="Proteomes" id="UP000663651"/>
    </source>
</evidence>
<dbReference type="PROSITE" id="PS00018">
    <property type="entry name" value="EF_HAND_1"/>
    <property type="match status" value="2"/>
</dbReference>
<dbReference type="PANTHER" id="PTHR10827">
    <property type="entry name" value="RETICULOCALBIN"/>
    <property type="match status" value="1"/>
</dbReference>
<feature type="region of interest" description="Disordered" evidence="3">
    <location>
        <begin position="222"/>
        <end position="252"/>
    </location>
</feature>
<feature type="compositionally biased region" description="Low complexity" evidence="3">
    <location>
        <begin position="84"/>
        <end position="93"/>
    </location>
</feature>
<dbReference type="InterPro" id="IPR018247">
    <property type="entry name" value="EF_Hand_1_Ca_BS"/>
</dbReference>
<reference evidence="5 6" key="1">
    <citation type="submission" date="2021-03" db="EMBL/GenBank/DDBJ databases">
        <title>Geobacter metallireducens gen. nov. sp. nov., a microorganism capable of coupling the complete oxidation of organic compounds to the reduction of iron and other metals.</title>
        <authorList>
            <person name="Li Y."/>
        </authorList>
    </citation>
    <scope>NUCLEOTIDE SEQUENCE [LARGE SCALE GENOMIC DNA]</scope>
    <source>
        <strain evidence="5 6">Jerry-YX</strain>
    </source>
</reference>
<dbReference type="RefSeq" id="WP_207164486.1">
    <property type="nucleotide sequence ID" value="NZ_CP071382.1"/>
</dbReference>
<evidence type="ECO:0000313" key="5">
    <source>
        <dbReference type="EMBL" id="QSV46707.1"/>
    </source>
</evidence>
<feature type="domain" description="EF-hand" evidence="4">
    <location>
        <begin position="16"/>
        <end position="51"/>
    </location>
</feature>
<dbReference type="InterPro" id="IPR011992">
    <property type="entry name" value="EF-hand-dom_pair"/>
</dbReference>